<accession>A0A7H1C0N0</accession>
<name>A0A7H1C0N0_9PAST</name>
<dbReference type="KEGG" id="mbos:ICJ55_07135"/>
<dbReference type="AlphaFoldDB" id="A0A7H1C0N0"/>
<evidence type="ECO:0000313" key="2">
    <source>
        <dbReference type="Proteomes" id="UP000576260"/>
    </source>
</evidence>
<dbReference type="Proteomes" id="UP000576260">
    <property type="component" value="Chromosome"/>
</dbReference>
<dbReference type="EMBL" id="CP061280">
    <property type="protein sequence ID" value="QNS14535.1"/>
    <property type="molecule type" value="Genomic_DNA"/>
</dbReference>
<keyword evidence="2" id="KW-1185">Reference proteome</keyword>
<gene>
    <name evidence="1" type="ORF">ICJ55_07135</name>
</gene>
<sequence>MEKELIFPITVTHPMTCTLNPNTGQLVLDFYPYMMEQTENLNKFRLVFEPKATLEMMKNVAVLQENYAELIEEKAKLDSVQ</sequence>
<dbReference type="RefSeq" id="WP_188156184.1">
    <property type="nucleotide sequence ID" value="NZ_CP061280.1"/>
</dbReference>
<organism evidence="1 2">
    <name type="scientific">Mannheimia bovis</name>
    <dbReference type="NCBI Taxonomy" id="2770636"/>
    <lineage>
        <taxon>Bacteria</taxon>
        <taxon>Pseudomonadati</taxon>
        <taxon>Pseudomonadota</taxon>
        <taxon>Gammaproteobacteria</taxon>
        <taxon>Pasteurellales</taxon>
        <taxon>Pasteurellaceae</taxon>
        <taxon>Mannheimia</taxon>
    </lineage>
</organism>
<protein>
    <submittedName>
        <fullName evidence="1">Uncharacterized protein</fullName>
    </submittedName>
</protein>
<reference evidence="1 2" key="1">
    <citation type="submission" date="2020-09" db="EMBL/GenBank/DDBJ databases">
        <title>Mannheimia bovis sp.nov., isolated from a cow.</title>
        <authorList>
            <person name="Li F."/>
        </authorList>
    </citation>
    <scope>NUCLEOTIDE SEQUENCE [LARGE SCALE GENOMIC DNA]</scope>
    <source>
        <strain evidence="1 2">ZY190616</strain>
    </source>
</reference>
<proteinExistence type="predicted"/>
<evidence type="ECO:0000313" key="1">
    <source>
        <dbReference type="EMBL" id="QNS14535.1"/>
    </source>
</evidence>